<comment type="subunit">
    <text evidence="18">Interacts with the ninth PDZ domain of MPDZ. Interacts with the first PDZ domain of PARD3. The association between PARD3 and PARD6B probably disrupts this interaction. Interacts with ITGAL (via I-domain). Interacts with CD151.</text>
</comment>
<gene>
    <name evidence="22" type="primary">LOC107677438</name>
</gene>
<keyword evidence="9 20" id="KW-0732">Signal</keyword>
<keyword evidence="8 19" id="KW-0812">Transmembrane</keyword>
<organism evidence="22 23">
    <name type="scientific">Sinocyclocheilus anshuiensis</name>
    <dbReference type="NCBI Taxonomy" id="1608454"/>
    <lineage>
        <taxon>Eukaryota</taxon>
        <taxon>Metazoa</taxon>
        <taxon>Chordata</taxon>
        <taxon>Craniata</taxon>
        <taxon>Vertebrata</taxon>
        <taxon>Euteleostomi</taxon>
        <taxon>Actinopterygii</taxon>
        <taxon>Neopterygii</taxon>
        <taxon>Teleostei</taxon>
        <taxon>Ostariophysi</taxon>
        <taxon>Cypriniformes</taxon>
        <taxon>Cyprinidae</taxon>
        <taxon>Cyprininae</taxon>
        <taxon>Sinocyclocheilus</taxon>
    </lineage>
</organism>
<evidence type="ECO:0000256" key="13">
    <source>
        <dbReference type="ARBA" id="ARBA00023136"/>
    </source>
</evidence>
<feature type="signal peptide" evidence="20">
    <location>
        <begin position="1"/>
        <end position="18"/>
    </location>
</feature>
<dbReference type="GO" id="GO:0005923">
    <property type="term" value="C:bicellular tight junction"/>
    <property type="evidence" value="ECO:0007669"/>
    <property type="project" value="UniProtKB-SubCell"/>
</dbReference>
<evidence type="ECO:0000313" key="23">
    <source>
        <dbReference type="Proteomes" id="UP000472260"/>
    </source>
</evidence>
<evidence type="ECO:0000256" key="11">
    <source>
        <dbReference type="ARBA" id="ARBA00022949"/>
    </source>
</evidence>
<evidence type="ECO:0000256" key="3">
    <source>
        <dbReference type="ARBA" id="ARBA00008637"/>
    </source>
</evidence>
<evidence type="ECO:0000256" key="1">
    <source>
        <dbReference type="ARBA" id="ARBA00004251"/>
    </source>
</evidence>
<keyword evidence="7" id="KW-0597">Phosphoprotein</keyword>
<dbReference type="Proteomes" id="UP000472260">
    <property type="component" value="Unassembled WGS sequence"/>
</dbReference>
<reference evidence="22" key="2">
    <citation type="submission" date="2025-09" db="UniProtKB">
        <authorList>
            <consortium name="Ensembl"/>
        </authorList>
    </citation>
    <scope>IDENTIFICATION</scope>
</reference>
<dbReference type="GO" id="GO:0005886">
    <property type="term" value="C:plasma membrane"/>
    <property type="evidence" value="ECO:0007669"/>
    <property type="project" value="UniProtKB-SubCell"/>
</dbReference>
<evidence type="ECO:0000256" key="18">
    <source>
        <dbReference type="ARBA" id="ARBA00046718"/>
    </source>
</evidence>
<dbReference type="InterPro" id="IPR042456">
    <property type="entry name" value="F11R"/>
</dbReference>
<dbReference type="InterPro" id="IPR013106">
    <property type="entry name" value="Ig_V-set"/>
</dbReference>
<dbReference type="InterPro" id="IPR036179">
    <property type="entry name" value="Ig-like_dom_sf"/>
</dbReference>
<keyword evidence="11" id="KW-0965">Cell junction</keyword>
<evidence type="ECO:0000256" key="19">
    <source>
        <dbReference type="SAM" id="Phobius"/>
    </source>
</evidence>
<reference evidence="22" key="1">
    <citation type="submission" date="2025-08" db="UniProtKB">
        <authorList>
            <consortium name="Ensembl"/>
        </authorList>
    </citation>
    <scope>IDENTIFICATION</scope>
</reference>
<evidence type="ECO:0000256" key="7">
    <source>
        <dbReference type="ARBA" id="ARBA00022553"/>
    </source>
</evidence>
<dbReference type="InterPro" id="IPR007110">
    <property type="entry name" value="Ig-like_dom"/>
</dbReference>
<dbReference type="GO" id="GO:0090557">
    <property type="term" value="P:establishment of endothelial intestinal barrier"/>
    <property type="evidence" value="ECO:0007669"/>
    <property type="project" value="TreeGrafter"/>
</dbReference>
<dbReference type="GO" id="GO:0007155">
    <property type="term" value="P:cell adhesion"/>
    <property type="evidence" value="ECO:0007669"/>
    <property type="project" value="InterPro"/>
</dbReference>
<feature type="chain" id="PRO_5025585486" description="Junctional adhesion molecule A" evidence="20">
    <location>
        <begin position="19"/>
        <end position="315"/>
    </location>
</feature>
<keyword evidence="16" id="KW-0393">Immunoglobulin domain</keyword>
<dbReference type="PANTHER" id="PTHR45113">
    <property type="entry name" value="JUNCTIONAL ADHESION MOLECULE A"/>
    <property type="match status" value="1"/>
</dbReference>
<protein>
    <recommendedName>
        <fullName evidence="4">Junctional adhesion molecule A</fullName>
    </recommendedName>
    <alternativeName>
        <fullName evidence="17">Junctional adhesion molecule 1</fullName>
    </alternativeName>
</protein>
<evidence type="ECO:0000256" key="15">
    <source>
        <dbReference type="ARBA" id="ARBA00023180"/>
    </source>
</evidence>
<dbReference type="SUPFAM" id="SSF48726">
    <property type="entry name" value="Immunoglobulin"/>
    <property type="match status" value="2"/>
</dbReference>
<evidence type="ECO:0000256" key="5">
    <source>
        <dbReference type="ARBA" id="ARBA00022427"/>
    </source>
</evidence>
<evidence type="ECO:0000256" key="6">
    <source>
        <dbReference type="ARBA" id="ARBA00022475"/>
    </source>
</evidence>
<dbReference type="Ensembl" id="ENSSANT00000079546.1">
    <property type="protein sequence ID" value="ENSSANP00000074812.1"/>
    <property type="gene ID" value="ENSSANG00000037298.1"/>
</dbReference>
<feature type="domain" description="Ig-like" evidence="21">
    <location>
        <begin position="122"/>
        <end position="219"/>
    </location>
</feature>
<keyword evidence="6" id="KW-1003">Cell membrane</keyword>
<keyword evidence="23" id="KW-1185">Reference proteome</keyword>
<dbReference type="AlphaFoldDB" id="A0A671QVM8"/>
<dbReference type="FunFam" id="2.60.40.10:FF:000342">
    <property type="entry name" value="Junctional adhesion molecule A"/>
    <property type="match status" value="1"/>
</dbReference>
<keyword evidence="12 19" id="KW-1133">Transmembrane helix</keyword>
<dbReference type="SMART" id="SM00408">
    <property type="entry name" value="IGc2"/>
    <property type="match status" value="2"/>
</dbReference>
<proteinExistence type="inferred from homology"/>
<feature type="domain" description="Ig-like" evidence="21">
    <location>
        <begin position="18"/>
        <end position="118"/>
    </location>
</feature>
<evidence type="ECO:0000256" key="10">
    <source>
        <dbReference type="ARBA" id="ARBA00022737"/>
    </source>
</evidence>
<dbReference type="InterPro" id="IPR013783">
    <property type="entry name" value="Ig-like_fold"/>
</dbReference>
<name>A0A671QVM8_9TELE</name>
<keyword evidence="14" id="KW-1015">Disulfide bond</keyword>
<evidence type="ECO:0000256" key="9">
    <source>
        <dbReference type="ARBA" id="ARBA00022729"/>
    </source>
</evidence>
<evidence type="ECO:0000256" key="20">
    <source>
        <dbReference type="SAM" id="SignalP"/>
    </source>
</evidence>
<evidence type="ECO:0000256" key="4">
    <source>
        <dbReference type="ARBA" id="ARBA00016608"/>
    </source>
</evidence>
<dbReference type="PANTHER" id="PTHR45113:SF1">
    <property type="entry name" value="JUNCTIONAL ADHESION MOLECULE A"/>
    <property type="match status" value="1"/>
</dbReference>
<dbReference type="InterPro" id="IPR003599">
    <property type="entry name" value="Ig_sub"/>
</dbReference>
<evidence type="ECO:0000259" key="21">
    <source>
        <dbReference type="PROSITE" id="PS50835"/>
    </source>
</evidence>
<dbReference type="Pfam" id="PF13927">
    <property type="entry name" value="Ig_3"/>
    <property type="match status" value="1"/>
</dbReference>
<dbReference type="Pfam" id="PF07686">
    <property type="entry name" value="V-set"/>
    <property type="match status" value="1"/>
</dbReference>
<comment type="subcellular location">
    <subcellularLocation>
        <location evidence="2">Cell junction</location>
        <location evidence="2">Tight junction</location>
    </subcellularLocation>
    <subcellularLocation>
        <location evidence="1">Cell membrane</location>
        <topology evidence="1">Single-pass type I membrane protein</topology>
    </subcellularLocation>
</comment>
<keyword evidence="15" id="KW-0325">Glycoprotein</keyword>
<evidence type="ECO:0000256" key="8">
    <source>
        <dbReference type="ARBA" id="ARBA00022692"/>
    </source>
</evidence>
<keyword evidence="10" id="KW-0677">Repeat</keyword>
<dbReference type="GO" id="GO:0090559">
    <property type="term" value="P:regulation of membrane permeability"/>
    <property type="evidence" value="ECO:0007669"/>
    <property type="project" value="TreeGrafter"/>
</dbReference>
<keyword evidence="5" id="KW-0796">Tight junction</keyword>
<dbReference type="GO" id="GO:0050892">
    <property type="term" value="P:intestinal absorption"/>
    <property type="evidence" value="ECO:0007669"/>
    <property type="project" value="TreeGrafter"/>
</dbReference>
<dbReference type="SMART" id="SM00409">
    <property type="entry name" value="IG"/>
    <property type="match status" value="2"/>
</dbReference>
<accession>A0A671QVM8</accession>
<evidence type="ECO:0000256" key="2">
    <source>
        <dbReference type="ARBA" id="ARBA00004435"/>
    </source>
</evidence>
<evidence type="ECO:0000313" key="22">
    <source>
        <dbReference type="Ensembl" id="ENSSANP00000074812.1"/>
    </source>
</evidence>
<feature type="transmembrane region" description="Helical" evidence="19">
    <location>
        <begin position="230"/>
        <end position="251"/>
    </location>
</feature>
<evidence type="ECO:0000256" key="17">
    <source>
        <dbReference type="ARBA" id="ARBA00030590"/>
    </source>
</evidence>
<sequence>MWTFVFVCLSISVTGLHADFSVTVSPSVKVKENEGVDLKCSYTADFGSAPRVEWKFKDLKGSQILIYFDNKPTGQYAGRITMYDGGLRFNKVTRADTGDYDCEVSGNTGYGENTIKLTVLVPPSKPVSRIPSSVTTGNNVRLTCFDADGSPPSTYRWYKDNTPLPEDPTKFPSFKNLTYKMNVFNGNLEFPSVSKLDSGSYLCEASNGEGAPQRGDAVHMEVRDLNVGGIVAGVIVALLAVGLLLFGLWFASKKGYLPSKFSLRVCVCERARERERGRLETQNDLTYLLFSLIFHRKSRKVRVLFCYLWHIQPHI</sequence>
<comment type="similarity">
    <text evidence="3">Belongs to the immunoglobulin superfamily.</text>
</comment>
<dbReference type="Gene3D" id="2.60.40.10">
    <property type="entry name" value="Immunoglobulins"/>
    <property type="match status" value="2"/>
</dbReference>
<evidence type="ECO:0000256" key="12">
    <source>
        <dbReference type="ARBA" id="ARBA00022989"/>
    </source>
</evidence>
<evidence type="ECO:0000256" key="14">
    <source>
        <dbReference type="ARBA" id="ARBA00023157"/>
    </source>
</evidence>
<evidence type="ECO:0000256" key="16">
    <source>
        <dbReference type="ARBA" id="ARBA00023319"/>
    </source>
</evidence>
<keyword evidence="13 19" id="KW-0472">Membrane</keyword>
<dbReference type="InterPro" id="IPR003598">
    <property type="entry name" value="Ig_sub2"/>
</dbReference>
<dbReference type="PROSITE" id="PS50835">
    <property type="entry name" value="IG_LIKE"/>
    <property type="match status" value="2"/>
</dbReference>